<dbReference type="HOGENOM" id="CLU_011781_2_4_1"/>
<evidence type="ECO:0008006" key="8">
    <source>
        <dbReference type="Google" id="ProtNLM"/>
    </source>
</evidence>
<dbReference type="PANTHER" id="PTHR43763:SF6">
    <property type="entry name" value="XAA-PRO AMINOPEPTIDASE 1"/>
    <property type="match status" value="1"/>
</dbReference>
<keyword evidence="2" id="KW-0378">Hydrolase</keyword>
<dbReference type="Pfam" id="PF00557">
    <property type="entry name" value="Peptidase_M24"/>
    <property type="match status" value="1"/>
</dbReference>
<evidence type="ECO:0000313" key="7">
    <source>
        <dbReference type="Proteomes" id="UP000011082"/>
    </source>
</evidence>
<dbReference type="GO" id="GO:0046872">
    <property type="term" value="F:metal ion binding"/>
    <property type="evidence" value="ECO:0007669"/>
    <property type="project" value="UniProtKB-KW"/>
</dbReference>
<dbReference type="VEuPathDB" id="MicrosporidiaDB:VICG_01730"/>
<organism evidence="6 7">
    <name type="scientific">Vittaforma corneae (strain ATCC 50505)</name>
    <name type="common">Microsporidian parasite</name>
    <name type="synonym">Nosema corneum</name>
    <dbReference type="NCBI Taxonomy" id="993615"/>
    <lineage>
        <taxon>Eukaryota</taxon>
        <taxon>Fungi</taxon>
        <taxon>Fungi incertae sedis</taxon>
        <taxon>Microsporidia</taxon>
        <taxon>Nosematidae</taxon>
        <taxon>Vittaforma</taxon>
    </lineage>
</organism>
<evidence type="ECO:0000259" key="5">
    <source>
        <dbReference type="Pfam" id="PF16188"/>
    </source>
</evidence>
<dbReference type="Gene3D" id="3.90.230.10">
    <property type="entry name" value="Creatinase/methionine aminopeptidase superfamily"/>
    <property type="match status" value="1"/>
</dbReference>
<dbReference type="GO" id="GO:0016787">
    <property type="term" value="F:hydrolase activity"/>
    <property type="evidence" value="ECO:0007669"/>
    <property type="project" value="UniProtKB-KW"/>
</dbReference>
<dbReference type="GeneID" id="19882440"/>
<feature type="domain" description="Peptidase M24 C-terminal" evidence="5">
    <location>
        <begin position="577"/>
        <end position="632"/>
    </location>
</feature>
<feature type="domain" description="Peptidase M24" evidence="3">
    <location>
        <begin position="366"/>
        <end position="566"/>
    </location>
</feature>
<feature type="domain" description="Creatinase N-terminal" evidence="4">
    <location>
        <begin position="25"/>
        <end position="145"/>
    </location>
</feature>
<dbReference type="FunCoup" id="L2GK68">
    <property type="interactions" value="135"/>
</dbReference>
<proteinExistence type="predicted"/>
<keyword evidence="1" id="KW-0479">Metal-binding</keyword>
<dbReference type="Pfam" id="PF01321">
    <property type="entry name" value="Creatinase_N"/>
    <property type="match status" value="1"/>
</dbReference>
<dbReference type="SUPFAM" id="SSF53092">
    <property type="entry name" value="Creatinase/prolidase N-terminal domain"/>
    <property type="match status" value="1"/>
</dbReference>
<dbReference type="InterPro" id="IPR000587">
    <property type="entry name" value="Creatinase_N"/>
</dbReference>
<dbReference type="STRING" id="993615.L2GK68"/>
<dbReference type="SUPFAM" id="SSF55920">
    <property type="entry name" value="Creatinase/aminopeptidase"/>
    <property type="match status" value="1"/>
</dbReference>
<dbReference type="InterPro" id="IPR050422">
    <property type="entry name" value="X-Pro_aminopeptidase_P"/>
</dbReference>
<evidence type="ECO:0000256" key="2">
    <source>
        <dbReference type="ARBA" id="ARBA00022801"/>
    </source>
</evidence>
<dbReference type="AlphaFoldDB" id="L2GK68"/>
<evidence type="ECO:0000259" key="4">
    <source>
        <dbReference type="Pfam" id="PF01321"/>
    </source>
</evidence>
<dbReference type="InterPro" id="IPR029149">
    <property type="entry name" value="Creatin/AminoP/Spt16_N"/>
</dbReference>
<gene>
    <name evidence="6" type="ORF">VICG_01730</name>
</gene>
<protein>
    <recommendedName>
        <fullName evidence="8">Xaa-Pro aminopeptidase</fullName>
    </recommendedName>
</protein>
<dbReference type="GO" id="GO:0005737">
    <property type="term" value="C:cytoplasm"/>
    <property type="evidence" value="ECO:0007669"/>
    <property type="project" value="UniProtKB-ARBA"/>
</dbReference>
<sequence>MTNRLDKLMLGGEMLKLLASFNIDGFITTMQDEHLNEFINDNDNKIMHLTGFTGSAGIAFTSIHEKVLITDGRYYLQAERELRENESKGYRLVKQEDQEEYWKEILKSINSIGVDTRYISIRDYETLKNIFNMLGTKLVHVPDIVLELWKDRPARQFRKIIDLQEYRYRKEVDFDEIVLSLEQCSQFSNTSNSKTSNLDLLFDNEIVKQQGDSLTSIAGESRKDKISRVLETLNEDEILVLTELDTIAWIFNLRGEDIKNNLFFYSFSVIFKEKVVLFTNSDVKLPELQDIVQPTSNETWDGTSYSFEIKGYSEFYRYIESFKHDKKIVISPNTPAFIANKFKNKRITNDIRALQSVKNKMELYGMLRANILDALALIKLSTWIHTASRTEREIAEQLRKIKSENRYFLRTSFDSIVAVGKNGAELHHSIGDTYTAKEKAILIDSGSQYIFGTTDITRTLSTRPDAILKRDYTFVLKATIAPKLLQERELGGDTVDTTARSVLLSEGLTYDSSTGHGVGFGLNVHENPPAISQNGGEILENQVFTIEPGVYREGKYGIRIEDMVYLESLDGMDIVHDLTFAPYQMDMIDRNLLTEDESKYINTKNRKIGCLFMSRIKDKASLKYLIENTKEL</sequence>
<dbReference type="EMBL" id="JH370147">
    <property type="protein sequence ID" value="ELA41241.1"/>
    <property type="molecule type" value="Genomic_DNA"/>
</dbReference>
<evidence type="ECO:0000259" key="3">
    <source>
        <dbReference type="Pfam" id="PF00557"/>
    </source>
</evidence>
<dbReference type="OMA" id="WTDSRYH"/>
<dbReference type="Pfam" id="PF16189">
    <property type="entry name" value="Creatinase_N_2"/>
    <property type="match status" value="1"/>
</dbReference>
<dbReference type="PANTHER" id="PTHR43763">
    <property type="entry name" value="XAA-PRO AMINOPEPTIDASE 1"/>
    <property type="match status" value="1"/>
</dbReference>
<evidence type="ECO:0000256" key="1">
    <source>
        <dbReference type="ARBA" id="ARBA00022723"/>
    </source>
</evidence>
<dbReference type="Proteomes" id="UP000011082">
    <property type="component" value="Unassembled WGS sequence"/>
</dbReference>
<reference evidence="7" key="1">
    <citation type="submission" date="2011-05" db="EMBL/GenBank/DDBJ databases">
        <title>The genome sequence of Vittaforma corneae strain ATCC 50505.</title>
        <authorList>
            <consortium name="The Broad Institute Genome Sequencing Platform"/>
            <person name="Cuomo C."/>
            <person name="Didier E."/>
            <person name="Bowers L."/>
            <person name="Young S.K."/>
            <person name="Zeng Q."/>
            <person name="Gargeya S."/>
            <person name="Fitzgerald M."/>
            <person name="Haas B."/>
            <person name="Abouelleil A."/>
            <person name="Alvarado L."/>
            <person name="Arachchi H.M."/>
            <person name="Berlin A."/>
            <person name="Chapman S.B."/>
            <person name="Gearin G."/>
            <person name="Goldberg J."/>
            <person name="Griggs A."/>
            <person name="Gujja S."/>
            <person name="Hansen M."/>
            <person name="Heiman D."/>
            <person name="Howarth C."/>
            <person name="Larimer J."/>
            <person name="Lui A."/>
            <person name="MacDonald P.J.P."/>
            <person name="McCowen C."/>
            <person name="Montmayeur A."/>
            <person name="Murphy C."/>
            <person name="Neiman D."/>
            <person name="Pearson M."/>
            <person name="Priest M."/>
            <person name="Roberts A."/>
            <person name="Saif S."/>
            <person name="Shea T."/>
            <person name="Sisk P."/>
            <person name="Stolte C."/>
            <person name="Sykes S."/>
            <person name="Wortman J."/>
            <person name="Nusbaum C."/>
            <person name="Birren B."/>
        </authorList>
    </citation>
    <scope>NUCLEOTIDE SEQUENCE [LARGE SCALE GENOMIC DNA]</scope>
    <source>
        <strain evidence="7">ATCC 50505</strain>
    </source>
</reference>
<dbReference type="Pfam" id="PF16188">
    <property type="entry name" value="Peptidase_M24_C"/>
    <property type="match status" value="1"/>
</dbReference>
<dbReference type="RefSeq" id="XP_007605175.1">
    <property type="nucleotide sequence ID" value="XM_007605113.1"/>
</dbReference>
<keyword evidence="7" id="KW-1185">Reference proteome</keyword>
<dbReference type="InterPro" id="IPR000994">
    <property type="entry name" value="Pept_M24"/>
</dbReference>
<dbReference type="InParanoid" id="L2GK68"/>
<dbReference type="OrthoDB" id="9995434at2759"/>
<dbReference type="InterPro" id="IPR036005">
    <property type="entry name" value="Creatinase/aminopeptidase-like"/>
</dbReference>
<name>L2GK68_VITCO</name>
<dbReference type="InterPro" id="IPR032416">
    <property type="entry name" value="Peptidase_M24_C"/>
</dbReference>
<accession>L2GK68</accession>
<evidence type="ECO:0000313" key="6">
    <source>
        <dbReference type="EMBL" id="ELA41241.1"/>
    </source>
</evidence>
<dbReference type="Gene3D" id="3.40.350.10">
    <property type="entry name" value="Creatinase/prolidase N-terminal domain"/>
    <property type="match status" value="2"/>
</dbReference>